<gene>
    <name evidence="2" type="ORF">PX52LOC_08047</name>
</gene>
<dbReference type="EMBL" id="CP042425">
    <property type="protein sequence ID" value="QEL20923.1"/>
    <property type="molecule type" value="Genomic_DNA"/>
</dbReference>
<feature type="compositionally biased region" description="Polar residues" evidence="1">
    <location>
        <begin position="94"/>
        <end position="103"/>
    </location>
</feature>
<keyword evidence="3" id="KW-1185">Reference proteome</keyword>
<evidence type="ECO:0000313" key="2">
    <source>
        <dbReference type="EMBL" id="QEL20923.1"/>
    </source>
</evidence>
<evidence type="ECO:0000256" key="1">
    <source>
        <dbReference type="SAM" id="MobiDB-lite"/>
    </source>
</evidence>
<feature type="region of interest" description="Disordered" evidence="1">
    <location>
        <begin position="73"/>
        <end position="136"/>
    </location>
</feature>
<dbReference type="KEGG" id="lrs:PX52LOC_08047"/>
<organism evidence="2 3">
    <name type="scientific">Limnoglobus roseus</name>
    <dbReference type="NCBI Taxonomy" id="2598579"/>
    <lineage>
        <taxon>Bacteria</taxon>
        <taxon>Pseudomonadati</taxon>
        <taxon>Planctomycetota</taxon>
        <taxon>Planctomycetia</taxon>
        <taxon>Gemmatales</taxon>
        <taxon>Gemmataceae</taxon>
        <taxon>Limnoglobus</taxon>
    </lineage>
</organism>
<sequence length="136" mass="15267">MRWVRANEPAARAYMAGQLFLGWREDWYDEEIDDVTPPEEFHSRLAPSGINFYDDQEARLIYDDGELFGATDSAYRSTRPASSRSTRPASSSRGRTYSGSQQRPAEPDDAAGGISDFQGSSSLTPRRPVSRVVRQE</sequence>
<feature type="compositionally biased region" description="Low complexity" evidence="1">
    <location>
        <begin position="76"/>
        <end position="93"/>
    </location>
</feature>
<dbReference type="Proteomes" id="UP000324974">
    <property type="component" value="Chromosome"/>
</dbReference>
<evidence type="ECO:0000313" key="3">
    <source>
        <dbReference type="Proteomes" id="UP000324974"/>
    </source>
</evidence>
<reference evidence="3" key="1">
    <citation type="submission" date="2019-08" db="EMBL/GenBank/DDBJ databases">
        <title>Limnoglobus roseus gen. nov., sp. nov., a novel freshwater planctomycete with a giant genome from the family Gemmataceae.</title>
        <authorList>
            <person name="Kulichevskaya I.S."/>
            <person name="Naumoff D.G."/>
            <person name="Miroshnikov K."/>
            <person name="Ivanova A."/>
            <person name="Philippov D.A."/>
            <person name="Hakobyan A."/>
            <person name="Rijpstra I.C."/>
            <person name="Sinninghe Damste J.S."/>
            <person name="Liesack W."/>
            <person name="Dedysh S.N."/>
        </authorList>
    </citation>
    <scope>NUCLEOTIDE SEQUENCE [LARGE SCALE GENOMIC DNA]</scope>
    <source>
        <strain evidence="3">PX52</strain>
    </source>
</reference>
<proteinExistence type="predicted"/>
<protein>
    <submittedName>
        <fullName evidence="2">Uncharacterized protein</fullName>
    </submittedName>
</protein>
<dbReference type="AlphaFoldDB" id="A0A5C1AS56"/>
<accession>A0A5C1AS56</accession>
<name>A0A5C1AS56_9BACT</name>